<dbReference type="PROSITE" id="PS51212">
    <property type="entry name" value="WSC"/>
    <property type="match status" value="1"/>
</dbReference>
<evidence type="ECO:0000313" key="9">
    <source>
        <dbReference type="Proteomes" id="UP000019484"/>
    </source>
</evidence>
<comment type="subcellular location">
    <subcellularLocation>
        <location evidence="1">Membrane</location>
        <topology evidence="1">Single-pass membrane protein</topology>
    </subcellularLocation>
</comment>
<dbReference type="EMBL" id="AMWN01000006">
    <property type="protein sequence ID" value="EXJ83113.1"/>
    <property type="molecule type" value="Genomic_DNA"/>
</dbReference>
<name>W9XS99_9EURO</name>
<keyword evidence="3" id="KW-0732">Signal</keyword>
<keyword evidence="9" id="KW-1185">Reference proteome</keyword>
<dbReference type="SMART" id="SM00321">
    <property type="entry name" value="WSC"/>
    <property type="match status" value="1"/>
</dbReference>
<reference evidence="8 9" key="1">
    <citation type="submission" date="2013-03" db="EMBL/GenBank/DDBJ databases">
        <title>The Genome Sequence of Capronia coronata CBS 617.96.</title>
        <authorList>
            <consortium name="The Broad Institute Genomics Platform"/>
            <person name="Cuomo C."/>
            <person name="de Hoog S."/>
            <person name="Gorbushina A."/>
            <person name="Walker B."/>
            <person name="Young S.K."/>
            <person name="Zeng Q."/>
            <person name="Gargeya S."/>
            <person name="Fitzgerald M."/>
            <person name="Haas B."/>
            <person name="Abouelleil A."/>
            <person name="Allen A.W."/>
            <person name="Alvarado L."/>
            <person name="Arachchi H.M."/>
            <person name="Berlin A.M."/>
            <person name="Chapman S.B."/>
            <person name="Gainer-Dewar J."/>
            <person name="Goldberg J."/>
            <person name="Griggs A."/>
            <person name="Gujja S."/>
            <person name="Hansen M."/>
            <person name="Howarth C."/>
            <person name="Imamovic A."/>
            <person name="Ireland A."/>
            <person name="Larimer J."/>
            <person name="McCowan C."/>
            <person name="Murphy C."/>
            <person name="Pearson M."/>
            <person name="Poon T.W."/>
            <person name="Priest M."/>
            <person name="Roberts A."/>
            <person name="Saif S."/>
            <person name="Shea T."/>
            <person name="Sisk P."/>
            <person name="Sykes S."/>
            <person name="Wortman J."/>
            <person name="Nusbaum C."/>
            <person name="Birren B."/>
        </authorList>
    </citation>
    <scope>NUCLEOTIDE SEQUENCE [LARGE SCALE GENOMIC DNA]</scope>
    <source>
        <strain evidence="8 9">CBS 617.96</strain>
    </source>
</reference>
<dbReference type="OrthoDB" id="5985073at2759"/>
<evidence type="ECO:0000256" key="1">
    <source>
        <dbReference type="ARBA" id="ARBA00004167"/>
    </source>
</evidence>
<dbReference type="PANTHER" id="PTHR24269">
    <property type="entry name" value="KREMEN PROTEIN"/>
    <property type="match status" value="1"/>
</dbReference>
<evidence type="ECO:0000259" key="7">
    <source>
        <dbReference type="PROSITE" id="PS51212"/>
    </source>
</evidence>
<evidence type="ECO:0000256" key="6">
    <source>
        <dbReference type="ARBA" id="ARBA00023180"/>
    </source>
</evidence>
<gene>
    <name evidence="8" type="ORF">A1O1_06732</name>
</gene>
<evidence type="ECO:0000256" key="2">
    <source>
        <dbReference type="ARBA" id="ARBA00022692"/>
    </source>
</evidence>
<keyword evidence="5" id="KW-0472">Membrane</keyword>
<dbReference type="RefSeq" id="XP_007725799.1">
    <property type="nucleotide sequence ID" value="XM_007727609.1"/>
</dbReference>
<keyword evidence="2" id="KW-0812">Transmembrane</keyword>
<comment type="caution">
    <text evidence="8">The sequence shown here is derived from an EMBL/GenBank/DDBJ whole genome shotgun (WGS) entry which is preliminary data.</text>
</comment>
<dbReference type="AlphaFoldDB" id="W9XS99"/>
<evidence type="ECO:0000313" key="8">
    <source>
        <dbReference type="EMBL" id="EXJ83113.1"/>
    </source>
</evidence>
<sequence>MTNGACVSFCDSRGFAVAGTEYAGQCFCGTDADFPAMASQLDESQCDMPCTGAGGEMCGGSGALSVWAKGGASSSTTTSNTDSGKLMMVKRRFNYLGGHGKRMVRPAMRD</sequence>
<dbReference type="PANTHER" id="PTHR24269:SF16">
    <property type="entry name" value="PROTEIN SLG1"/>
    <property type="match status" value="1"/>
</dbReference>
<feature type="domain" description="WSC" evidence="7">
    <location>
        <begin position="1"/>
        <end position="70"/>
    </location>
</feature>
<keyword evidence="4" id="KW-1133">Transmembrane helix</keyword>
<dbReference type="Proteomes" id="UP000019484">
    <property type="component" value="Unassembled WGS sequence"/>
</dbReference>
<dbReference type="HOGENOM" id="CLU_2170751_0_0_1"/>
<proteinExistence type="predicted"/>
<evidence type="ECO:0000256" key="4">
    <source>
        <dbReference type="ARBA" id="ARBA00022989"/>
    </source>
</evidence>
<protein>
    <recommendedName>
        <fullName evidence="7">WSC domain-containing protein</fullName>
    </recommendedName>
</protein>
<dbReference type="STRING" id="1182541.W9XS99"/>
<dbReference type="Pfam" id="PF01822">
    <property type="entry name" value="WSC"/>
    <property type="match status" value="1"/>
</dbReference>
<accession>W9XS99</accession>
<keyword evidence="6" id="KW-0325">Glycoprotein</keyword>
<dbReference type="InterPro" id="IPR051836">
    <property type="entry name" value="Kremen_rcpt"/>
</dbReference>
<organism evidence="8 9">
    <name type="scientific">Capronia coronata CBS 617.96</name>
    <dbReference type="NCBI Taxonomy" id="1182541"/>
    <lineage>
        <taxon>Eukaryota</taxon>
        <taxon>Fungi</taxon>
        <taxon>Dikarya</taxon>
        <taxon>Ascomycota</taxon>
        <taxon>Pezizomycotina</taxon>
        <taxon>Eurotiomycetes</taxon>
        <taxon>Chaetothyriomycetidae</taxon>
        <taxon>Chaetothyriales</taxon>
        <taxon>Herpotrichiellaceae</taxon>
        <taxon>Capronia</taxon>
    </lineage>
</organism>
<dbReference type="GeneID" id="19161598"/>
<evidence type="ECO:0000256" key="5">
    <source>
        <dbReference type="ARBA" id="ARBA00023136"/>
    </source>
</evidence>
<dbReference type="GO" id="GO:0005886">
    <property type="term" value="C:plasma membrane"/>
    <property type="evidence" value="ECO:0007669"/>
    <property type="project" value="TreeGrafter"/>
</dbReference>
<evidence type="ECO:0000256" key="3">
    <source>
        <dbReference type="ARBA" id="ARBA00022729"/>
    </source>
</evidence>
<dbReference type="InterPro" id="IPR002889">
    <property type="entry name" value="WSC_carb-bd"/>
</dbReference>